<gene>
    <name evidence="3" type="ORF">PENTCL1PPCAC_23957</name>
</gene>
<feature type="non-terminal residue" evidence="3">
    <location>
        <position position="1"/>
    </location>
</feature>
<proteinExistence type="inferred from homology"/>
<dbReference type="AlphaFoldDB" id="A0AAV5U5Q8"/>
<dbReference type="SUPFAM" id="SSF54001">
    <property type="entry name" value="Cysteine proteinases"/>
    <property type="match status" value="1"/>
</dbReference>
<reference evidence="3" key="1">
    <citation type="submission" date="2023-10" db="EMBL/GenBank/DDBJ databases">
        <title>Genome assembly of Pristionchus species.</title>
        <authorList>
            <person name="Yoshida K."/>
            <person name="Sommer R.J."/>
        </authorList>
    </citation>
    <scope>NUCLEOTIDE SEQUENCE</scope>
    <source>
        <strain evidence="3">RS0144</strain>
    </source>
</reference>
<feature type="domain" description="Peptidase C1A papain C-terminal" evidence="2">
    <location>
        <begin position="54"/>
        <end position="111"/>
    </location>
</feature>
<protein>
    <recommendedName>
        <fullName evidence="2">Peptidase C1A papain C-terminal domain-containing protein</fullName>
    </recommendedName>
</protein>
<comment type="caution">
    <text evidence="3">The sequence shown here is derived from an EMBL/GenBank/DDBJ whole genome shotgun (WGS) entry which is preliminary data.</text>
</comment>
<organism evidence="3 4">
    <name type="scientific">Pristionchus entomophagus</name>
    <dbReference type="NCBI Taxonomy" id="358040"/>
    <lineage>
        <taxon>Eukaryota</taxon>
        <taxon>Metazoa</taxon>
        <taxon>Ecdysozoa</taxon>
        <taxon>Nematoda</taxon>
        <taxon>Chromadorea</taxon>
        <taxon>Rhabditida</taxon>
        <taxon>Rhabditina</taxon>
        <taxon>Diplogasteromorpha</taxon>
        <taxon>Diplogasteroidea</taxon>
        <taxon>Neodiplogasteridae</taxon>
        <taxon>Pristionchus</taxon>
    </lineage>
</organism>
<dbReference type="GO" id="GO:0006508">
    <property type="term" value="P:proteolysis"/>
    <property type="evidence" value="ECO:0007669"/>
    <property type="project" value="InterPro"/>
</dbReference>
<name>A0AAV5U5Q8_9BILA</name>
<dbReference type="EMBL" id="BTSX01000005">
    <property type="protein sequence ID" value="GMT01783.1"/>
    <property type="molecule type" value="Genomic_DNA"/>
</dbReference>
<evidence type="ECO:0000313" key="4">
    <source>
        <dbReference type="Proteomes" id="UP001432027"/>
    </source>
</evidence>
<dbReference type="Gene3D" id="3.90.70.10">
    <property type="entry name" value="Cysteine proteinases"/>
    <property type="match status" value="1"/>
</dbReference>
<dbReference type="PANTHER" id="PTHR12411">
    <property type="entry name" value="CYSTEINE PROTEASE FAMILY C1-RELATED"/>
    <property type="match status" value="1"/>
</dbReference>
<dbReference type="Proteomes" id="UP001432027">
    <property type="component" value="Unassembled WGS sequence"/>
</dbReference>
<comment type="similarity">
    <text evidence="1">Belongs to the peptidase C1 family.</text>
</comment>
<sequence length="123" mass="14214">HNANPNKTFYMSFEDFFDLTPQKFWKTKRSKDQRSLIRRNVTYYKGSNSVSGPPVAVNWTARGVVNRVKYQGKNCGADWAFSVIGALESQHAIQKGSRVDLSEQNLVDCMVENEKIYFSIRHY</sequence>
<dbReference type="Pfam" id="PF00112">
    <property type="entry name" value="Peptidase_C1"/>
    <property type="match status" value="1"/>
</dbReference>
<dbReference type="GO" id="GO:0008234">
    <property type="term" value="F:cysteine-type peptidase activity"/>
    <property type="evidence" value="ECO:0007669"/>
    <property type="project" value="InterPro"/>
</dbReference>
<evidence type="ECO:0000256" key="1">
    <source>
        <dbReference type="ARBA" id="ARBA00008455"/>
    </source>
</evidence>
<evidence type="ECO:0000259" key="2">
    <source>
        <dbReference type="Pfam" id="PF00112"/>
    </source>
</evidence>
<accession>A0AAV5U5Q8</accession>
<evidence type="ECO:0000313" key="3">
    <source>
        <dbReference type="EMBL" id="GMT01783.1"/>
    </source>
</evidence>
<dbReference type="InterPro" id="IPR013128">
    <property type="entry name" value="Peptidase_C1A"/>
</dbReference>
<dbReference type="InterPro" id="IPR000668">
    <property type="entry name" value="Peptidase_C1A_C"/>
</dbReference>
<dbReference type="InterPro" id="IPR038765">
    <property type="entry name" value="Papain-like_cys_pep_sf"/>
</dbReference>
<keyword evidence="4" id="KW-1185">Reference proteome</keyword>